<evidence type="ECO:0000256" key="1">
    <source>
        <dbReference type="SAM" id="Phobius"/>
    </source>
</evidence>
<dbReference type="EMBL" id="VWSH01000001">
    <property type="protein sequence ID" value="KAA5537298.1"/>
    <property type="molecule type" value="Genomic_DNA"/>
</dbReference>
<proteinExistence type="predicted"/>
<sequence length="232" mass="26269">MDSRKLSGEEIKEMKLFIISRSKRFEEPSILIEILDHFACKTEEILSEDKSISFRDAMQKAHHSFGVKGFAPIAAAWEAHTFKRYKAWRKQEIRNIVFSLHVLGISAFSLLAAKIFLMLNASQLLPTHGLEIMLPIMIIYSITVYPVITKKSAGNKHPLLYEKALEANYSIFVILVILIPLINDCVNISPVVGALVIGTLTMTFGINMILNRNMLKKVMEESVFAEKQLSML</sequence>
<accession>A0A5M6CPS6</accession>
<dbReference type="Proteomes" id="UP000323632">
    <property type="component" value="Unassembled WGS sequence"/>
</dbReference>
<feature type="transmembrane region" description="Helical" evidence="1">
    <location>
        <begin position="160"/>
        <end position="182"/>
    </location>
</feature>
<organism evidence="2 3">
    <name type="scientific">Taibaiella lutea</name>
    <dbReference type="NCBI Taxonomy" id="2608001"/>
    <lineage>
        <taxon>Bacteria</taxon>
        <taxon>Pseudomonadati</taxon>
        <taxon>Bacteroidota</taxon>
        <taxon>Chitinophagia</taxon>
        <taxon>Chitinophagales</taxon>
        <taxon>Chitinophagaceae</taxon>
        <taxon>Taibaiella</taxon>
    </lineage>
</organism>
<name>A0A5M6CPS6_9BACT</name>
<keyword evidence="1" id="KW-0472">Membrane</keyword>
<protein>
    <submittedName>
        <fullName evidence="2">Uncharacterized protein</fullName>
    </submittedName>
</protein>
<feature type="transmembrane region" description="Helical" evidence="1">
    <location>
        <begin position="188"/>
        <end position="210"/>
    </location>
</feature>
<gene>
    <name evidence="2" type="ORF">F0919_06395</name>
</gene>
<feature type="transmembrane region" description="Helical" evidence="1">
    <location>
        <begin position="96"/>
        <end position="117"/>
    </location>
</feature>
<keyword evidence="3" id="KW-1185">Reference proteome</keyword>
<evidence type="ECO:0000313" key="2">
    <source>
        <dbReference type="EMBL" id="KAA5537298.1"/>
    </source>
</evidence>
<dbReference type="AlphaFoldDB" id="A0A5M6CPS6"/>
<dbReference type="RefSeq" id="WP_150031873.1">
    <property type="nucleotide sequence ID" value="NZ_VWSH01000001.1"/>
</dbReference>
<reference evidence="2 3" key="1">
    <citation type="submission" date="2019-09" db="EMBL/GenBank/DDBJ databases">
        <title>Genome sequence and assembly of Taibaiella sp.</title>
        <authorList>
            <person name="Chhetri G."/>
        </authorList>
    </citation>
    <scope>NUCLEOTIDE SEQUENCE [LARGE SCALE GENOMIC DNA]</scope>
    <source>
        <strain evidence="2 3">KVB11</strain>
    </source>
</reference>
<keyword evidence="1" id="KW-1133">Transmembrane helix</keyword>
<comment type="caution">
    <text evidence="2">The sequence shown here is derived from an EMBL/GenBank/DDBJ whole genome shotgun (WGS) entry which is preliminary data.</text>
</comment>
<keyword evidence="1" id="KW-0812">Transmembrane</keyword>
<evidence type="ECO:0000313" key="3">
    <source>
        <dbReference type="Proteomes" id="UP000323632"/>
    </source>
</evidence>
<feature type="transmembrane region" description="Helical" evidence="1">
    <location>
        <begin position="129"/>
        <end position="148"/>
    </location>
</feature>